<comment type="pathway">
    <text evidence="2">Carotenoid biosynthesis.</text>
</comment>
<evidence type="ECO:0000259" key="9">
    <source>
        <dbReference type="Pfam" id="PF18916"/>
    </source>
</evidence>
<evidence type="ECO:0000256" key="8">
    <source>
        <dbReference type="SAM" id="Phobius"/>
    </source>
</evidence>
<dbReference type="Pfam" id="PF18916">
    <property type="entry name" value="Lycopene_cyc"/>
    <property type="match status" value="2"/>
</dbReference>
<evidence type="ECO:0000256" key="5">
    <source>
        <dbReference type="ARBA" id="ARBA00022989"/>
    </source>
</evidence>
<proteinExistence type="predicted"/>
<evidence type="ECO:0000256" key="6">
    <source>
        <dbReference type="ARBA" id="ARBA00023136"/>
    </source>
</evidence>
<dbReference type="Proteomes" id="UP000184474">
    <property type="component" value="Unassembled WGS sequence"/>
</dbReference>
<evidence type="ECO:0000313" key="10">
    <source>
        <dbReference type="EMBL" id="SHJ55550.1"/>
    </source>
</evidence>
<keyword evidence="6 8" id="KW-0472">Membrane</keyword>
<feature type="domain" description="Lycopene cyclase" evidence="9">
    <location>
        <begin position="5"/>
        <end position="96"/>
    </location>
</feature>
<keyword evidence="4" id="KW-0125">Carotenoid biosynthesis</keyword>
<evidence type="ECO:0000256" key="1">
    <source>
        <dbReference type="ARBA" id="ARBA00004141"/>
    </source>
</evidence>
<dbReference type="GO" id="GO:0016872">
    <property type="term" value="F:intramolecular lyase activity"/>
    <property type="evidence" value="ECO:0007669"/>
    <property type="project" value="InterPro"/>
</dbReference>
<reference evidence="11" key="1">
    <citation type="submission" date="2016-11" db="EMBL/GenBank/DDBJ databases">
        <authorList>
            <person name="Varghese N."/>
            <person name="Submissions S."/>
        </authorList>
    </citation>
    <scope>NUCLEOTIDE SEQUENCE [LARGE SCALE GENOMIC DNA]</scope>
    <source>
        <strain evidence="11">DSM 26134</strain>
    </source>
</reference>
<gene>
    <name evidence="10" type="ORF">SAMN04488028_101489</name>
</gene>
<dbReference type="RefSeq" id="WP_073119102.1">
    <property type="nucleotide sequence ID" value="NZ_FRAA01000001.1"/>
</dbReference>
<evidence type="ECO:0000256" key="7">
    <source>
        <dbReference type="ARBA" id="ARBA00023235"/>
    </source>
</evidence>
<dbReference type="STRING" id="156994.SAMN04488028_101489"/>
<feature type="transmembrane region" description="Helical" evidence="8">
    <location>
        <begin position="109"/>
        <end position="126"/>
    </location>
</feature>
<evidence type="ECO:0000256" key="2">
    <source>
        <dbReference type="ARBA" id="ARBA00004829"/>
    </source>
</evidence>
<dbReference type="NCBIfam" id="TIGR03462">
    <property type="entry name" value="CarR_dom_SF"/>
    <property type="match status" value="1"/>
</dbReference>
<dbReference type="GO" id="GO:0045436">
    <property type="term" value="F:lycopene beta cyclase activity"/>
    <property type="evidence" value="ECO:0007669"/>
    <property type="project" value="UniProtKB-ARBA"/>
</dbReference>
<protein>
    <submittedName>
        <fullName evidence="10">Lycopene cyclase domain-containing protein</fullName>
    </submittedName>
</protein>
<evidence type="ECO:0000256" key="3">
    <source>
        <dbReference type="ARBA" id="ARBA00022692"/>
    </source>
</evidence>
<dbReference type="AlphaFoldDB" id="A0A1M6K9H8"/>
<dbReference type="EMBL" id="FRAA01000001">
    <property type="protein sequence ID" value="SHJ55550.1"/>
    <property type="molecule type" value="Genomic_DNA"/>
</dbReference>
<feature type="transmembrane region" description="Helical" evidence="8">
    <location>
        <begin position="132"/>
        <end position="149"/>
    </location>
</feature>
<keyword evidence="5 8" id="KW-1133">Transmembrane helix</keyword>
<dbReference type="InterPro" id="IPR017825">
    <property type="entry name" value="Lycopene_cyclase_dom"/>
</dbReference>
<evidence type="ECO:0000256" key="4">
    <source>
        <dbReference type="ARBA" id="ARBA00022746"/>
    </source>
</evidence>
<name>A0A1M6K9H8_REIAG</name>
<feature type="transmembrane region" description="Helical" evidence="8">
    <location>
        <begin position="34"/>
        <end position="59"/>
    </location>
</feature>
<accession>A0A1M6K9H8</accession>
<comment type="subcellular location">
    <subcellularLocation>
        <location evidence="1">Membrane</location>
        <topology evidence="1">Multi-pass membrane protein</topology>
    </subcellularLocation>
</comment>
<feature type="transmembrane region" description="Helical" evidence="8">
    <location>
        <begin position="207"/>
        <end position="224"/>
    </location>
</feature>
<sequence>MDRFTYLIIDLGALTVPFLFSFHPKLRFDRELKYYLPAMFIVAIPFLVWDQYFTSIGIWGFNPDYLSGLYIGQLPIEEILFFLCIPYACVFSYHCFIVGKFNKISSQSASMIIMAICVVLVIILLFHFGKYYTTSTFVLLVGSLIYLTFVRRAEYIKDILFAYTFLQVPFFITNGLLTGSWIDEAIVWYNDTENIGYRIATIPFEDTFYGMLLILWNIALYEWIKKRYSKTSTIG</sequence>
<organism evidence="10 11">
    <name type="scientific">Reichenbachiella agariperforans</name>
    <dbReference type="NCBI Taxonomy" id="156994"/>
    <lineage>
        <taxon>Bacteria</taxon>
        <taxon>Pseudomonadati</taxon>
        <taxon>Bacteroidota</taxon>
        <taxon>Cytophagia</taxon>
        <taxon>Cytophagales</taxon>
        <taxon>Reichenbachiellaceae</taxon>
        <taxon>Reichenbachiella</taxon>
    </lineage>
</organism>
<dbReference type="GO" id="GO:0016020">
    <property type="term" value="C:membrane"/>
    <property type="evidence" value="ECO:0007669"/>
    <property type="project" value="UniProtKB-SubCell"/>
</dbReference>
<dbReference type="GO" id="GO:0016117">
    <property type="term" value="P:carotenoid biosynthetic process"/>
    <property type="evidence" value="ECO:0007669"/>
    <property type="project" value="UniProtKB-KW"/>
</dbReference>
<keyword evidence="11" id="KW-1185">Reference proteome</keyword>
<keyword evidence="7" id="KW-0413">Isomerase</keyword>
<keyword evidence="3 8" id="KW-0812">Transmembrane</keyword>
<feature type="domain" description="Lycopene cyclase" evidence="9">
    <location>
        <begin position="130"/>
        <end position="224"/>
    </location>
</feature>
<evidence type="ECO:0000313" key="11">
    <source>
        <dbReference type="Proteomes" id="UP000184474"/>
    </source>
</evidence>
<feature type="transmembrane region" description="Helical" evidence="8">
    <location>
        <begin position="79"/>
        <end position="97"/>
    </location>
</feature>
<feature type="transmembrane region" description="Helical" evidence="8">
    <location>
        <begin position="6"/>
        <end position="22"/>
    </location>
</feature>
<feature type="transmembrane region" description="Helical" evidence="8">
    <location>
        <begin position="161"/>
        <end position="182"/>
    </location>
</feature>